<dbReference type="EMBL" id="JAOYFB010000036">
    <property type="protein sequence ID" value="KAK4021434.1"/>
    <property type="molecule type" value="Genomic_DNA"/>
</dbReference>
<evidence type="ECO:0000313" key="2">
    <source>
        <dbReference type="Proteomes" id="UP001234178"/>
    </source>
</evidence>
<proteinExistence type="predicted"/>
<keyword evidence="2" id="KW-1185">Reference proteome</keyword>
<protein>
    <submittedName>
        <fullName evidence="1">Uncharacterized protein</fullName>
    </submittedName>
</protein>
<reference evidence="1 2" key="1">
    <citation type="journal article" date="2023" name="Nucleic Acids Res.">
        <title>The hologenome of Daphnia magna reveals possible DNA methylation and microbiome-mediated evolution of the host genome.</title>
        <authorList>
            <person name="Chaturvedi A."/>
            <person name="Li X."/>
            <person name="Dhandapani V."/>
            <person name="Marshall H."/>
            <person name="Kissane S."/>
            <person name="Cuenca-Cambronero M."/>
            <person name="Asole G."/>
            <person name="Calvet F."/>
            <person name="Ruiz-Romero M."/>
            <person name="Marangio P."/>
            <person name="Guigo R."/>
            <person name="Rago D."/>
            <person name="Mirbahai L."/>
            <person name="Eastwood N."/>
            <person name="Colbourne J.K."/>
            <person name="Zhou J."/>
            <person name="Mallon E."/>
            <person name="Orsini L."/>
        </authorList>
    </citation>
    <scope>NUCLEOTIDE SEQUENCE [LARGE SCALE GENOMIC DNA]</scope>
    <source>
        <strain evidence="1">LRV0_1</strain>
    </source>
</reference>
<evidence type="ECO:0000313" key="1">
    <source>
        <dbReference type="EMBL" id="KAK4021434.1"/>
    </source>
</evidence>
<dbReference type="Proteomes" id="UP001234178">
    <property type="component" value="Unassembled WGS sequence"/>
</dbReference>
<gene>
    <name evidence="1" type="ORF">OUZ56_003350</name>
</gene>
<comment type="caution">
    <text evidence="1">The sequence shown here is derived from an EMBL/GenBank/DDBJ whole genome shotgun (WGS) entry which is preliminary data.</text>
</comment>
<accession>A0ABR0A8Q1</accession>
<sequence length="87" mass="10031">MASASTRGKIITAAIADIGHQEGSAWQRLWRPTQSLQLQHTLQVDFDNPQQIYNEGEINQEKISGGRSRRIKKSFPWFKRYGRTETN</sequence>
<name>A0ABR0A8Q1_9CRUS</name>
<organism evidence="1 2">
    <name type="scientific">Daphnia magna</name>
    <dbReference type="NCBI Taxonomy" id="35525"/>
    <lineage>
        <taxon>Eukaryota</taxon>
        <taxon>Metazoa</taxon>
        <taxon>Ecdysozoa</taxon>
        <taxon>Arthropoda</taxon>
        <taxon>Crustacea</taxon>
        <taxon>Branchiopoda</taxon>
        <taxon>Diplostraca</taxon>
        <taxon>Cladocera</taxon>
        <taxon>Anomopoda</taxon>
        <taxon>Daphniidae</taxon>
        <taxon>Daphnia</taxon>
    </lineage>
</organism>